<dbReference type="AlphaFoldDB" id="A0A8X6N5Q3"/>
<evidence type="ECO:0000313" key="2">
    <source>
        <dbReference type="Proteomes" id="UP000887013"/>
    </source>
</evidence>
<accession>A0A8X6N5Q3</accession>
<evidence type="ECO:0000313" key="1">
    <source>
        <dbReference type="EMBL" id="GFS94820.1"/>
    </source>
</evidence>
<proteinExistence type="predicted"/>
<dbReference type="Proteomes" id="UP000887013">
    <property type="component" value="Unassembled WGS sequence"/>
</dbReference>
<keyword evidence="2" id="KW-1185">Reference proteome</keyword>
<organism evidence="1 2">
    <name type="scientific">Nephila pilipes</name>
    <name type="common">Giant wood spider</name>
    <name type="synonym">Nephila maculata</name>
    <dbReference type="NCBI Taxonomy" id="299642"/>
    <lineage>
        <taxon>Eukaryota</taxon>
        <taxon>Metazoa</taxon>
        <taxon>Ecdysozoa</taxon>
        <taxon>Arthropoda</taxon>
        <taxon>Chelicerata</taxon>
        <taxon>Arachnida</taxon>
        <taxon>Araneae</taxon>
        <taxon>Araneomorphae</taxon>
        <taxon>Entelegynae</taxon>
        <taxon>Araneoidea</taxon>
        <taxon>Nephilidae</taxon>
        <taxon>Nephila</taxon>
    </lineage>
</organism>
<protein>
    <submittedName>
        <fullName evidence="1">Uncharacterized protein</fullName>
    </submittedName>
</protein>
<gene>
    <name evidence="1" type="ORF">NPIL_253201</name>
</gene>
<reference evidence="1" key="1">
    <citation type="submission" date="2020-08" db="EMBL/GenBank/DDBJ databases">
        <title>Multicomponent nature underlies the extraordinary mechanical properties of spider dragline silk.</title>
        <authorList>
            <person name="Kono N."/>
            <person name="Nakamura H."/>
            <person name="Mori M."/>
            <person name="Yoshida Y."/>
            <person name="Ohtoshi R."/>
            <person name="Malay A.D."/>
            <person name="Moran D.A.P."/>
            <person name="Tomita M."/>
            <person name="Numata K."/>
            <person name="Arakawa K."/>
        </authorList>
    </citation>
    <scope>NUCLEOTIDE SEQUENCE</scope>
</reference>
<sequence length="179" mass="20630">MLLAACYQSNSTDTQSNQIVSIVLQDTQAIPDSFCSPKNSPVSITMMFNLSECFTLQLFPLLRMDIAFCFKDYFRSTSPNLTTLNLIWLLAQIQKNHWKISESCRDHPVQSDLTRSGIRLHPNKELIQSFLPLCRDLKLTSARCPYCKHSTTQNQSHHYLPSSFWKNFLQIVINTLLQI</sequence>
<comment type="caution">
    <text evidence="1">The sequence shown here is derived from an EMBL/GenBank/DDBJ whole genome shotgun (WGS) entry which is preliminary data.</text>
</comment>
<dbReference type="EMBL" id="BMAW01054128">
    <property type="protein sequence ID" value="GFS94820.1"/>
    <property type="molecule type" value="Genomic_DNA"/>
</dbReference>
<name>A0A8X6N5Q3_NEPPI</name>